<sequence>MLPVASPLAVPSAIHPSLAACVARNRASVPPKPATRRAPSSRLLSIRALPALLQCSSPPVHRPRRHDFARAVTSPAPPTNLRASDRLRLQLVSRGVPSPSRARRTQPDPTLSRERRTQPQPCEAYPAQPCEAYAAQPCEVAALPGLRDEARCPPPTASRTKPPLFNTRDRRSPSASCEMSNRPLRARRPTAALRRRRPRRPTATRGQTPHCRSPSASCEMTHYRSPSASCEMPRRHSPAMPCPDYSSMDCTIARYTRYARRSSKRCRSPSFNEVYSAARLRSRSTLSLDEVYPAEGRRGLSRRCSTRRSSARSRRCNSPQRAVPPLFASRAVTRPLSVLPFLLYFLSFPSSRPRSHPIPIHPSPSSPAHVLLFRSISFPVSLSPLFSLRPHHCSFTKLATTLSELTTALSSNSPPVAHGHLIEPLPALESRCSLMRDMAARVIGHGVPGTRYGGSRYRIRQRVTRGLGGELRGSWESWDVMLKSHHGGRWSASPSERRDAAR</sequence>
<name>D8QLQ9_SCHCM</name>
<feature type="region of interest" description="Disordered" evidence="1">
    <location>
        <begin position="56"/>
        <end position="123"/>
    </location>
</feature>
<dbReference type="Proteomes" id="UP000007431">
    <property type="component" value="Unassembled WGS sequence"/>
</dbReference>
<dbReference type="VEuPathDB" id="FungiDB:SCHCODRAFT_02555959"/>
<dbReference type="GeneID" id="9588887"/>
<feature type="region of interest" description="Disordered" evidence="1">
    <location>
        <begin position="148"/>
        <end position="218"/>
    </location>
</feature>
<protein>
    <submittedName>
        <fullName evidence="2">Uncharacterized protein</fullName>
    </submittedName>
</protein>
<keyword evidence="3" id="KW-1185">Reference proteome</keyword>
<evidence type="ECO:0000256" key="1">
    <source>
        <dbReference type="SAM" id="MobiDB-lite"/>
    </source>
</evidence>
<reference evidence="2 3" key="1">
    <citation type="journal article" date="2010" name="Nat. Biotechnol.">
        <title>Genome sequence of the model mushroom Schizophyllum commune.</title>
        <authorList>
            <person name="Ohm R.A."/>
            <person name="de Jong J.F."/>
            <person name="Lugones L.G."/>
            <person name="Aerts A."/>
            <person name="Kothe E."/>
            <person name="Stajich J.E."/>
            <person name="de Vries R.P."/>
            <person name="Record E."/>
            <person name="Levasseur A."/>
            <person name="Baker S.E."/>
            <person name="Bartholomew K.A."/>
            <person name="Coutinho P.M."/>
            <person name="Erdmann S."/>
            <person name="Fowler T.J."/>
            <person name="Gathman A.C."/>
            <person name="Lombard V."/>
            <person name="Henrissat B."/>
            <person name="Knabe N."/>
            <person name="Kuees U."/>
            <person name="Lilly W.W."/>
            <person name="Lindquist E."/>
            <person name="Lucas S."/>
            <person name="Magnuson J.K."/>
            <person name="Piumi F."/>
            <person name="Raudaskoski M."/>
            <person name="Salamov A."/>
            <person name="Schmutz J."/>
            <person name="Schwarze F.W.M.R."/>
            <person name="vanKuyk P.A."/>
            <person name="Horton J.S."/>
            <person name="Grigoriev I.V."/>
            <person name="Woesten H.A.B."/>
        </authorList>
    </citation>
    <scope>NUCLEOTIDE SEQUENCE [LARGE SCALE GENOMIC DNA]</scope>
    <source>
        <strain evidence="3">H4-8 / FGSC 9210</strain>
    </source>
</reference>
<feature type="compositionally biased region" description="Basic residues" evidence="1">
    <location>
        <begin position="184"/>
        <end position="202"/>
    </location>
</feature>
<dbReference type="RefSeq" id="XP_003025974.1">
    <property type="nucleotide sequence ID" value="XM_003025928.1"/>
</dbReference>
<gene>
    <name evidence="2" type="ORF">SCHCODRAFT_114782</name>
</gene>
<dbReference type="OMA" id="PRCPITT"/>
<dbReference type="KEGG" id="scm:SCHCO_02555959"/>
<dbReference type="EMBL" id="GL377319">
    <property type="protein sequence ID" value="EFI91071.1"/>
    <property type="molecule type" value="Genomic_DNA"/>
</dbReference>
<dbReference type="HOGENOM" id="CLU_543099_0_0_1"/>
<evidence type="ECO:0000313" key="3">
    <source>
        <dbReference type="Proteomes" id="UP000007431"/>
    </source>
</evidence>
<feature type="non-terminal residue" evidence="2">
    <location>
        <position position="502"/>
    </location>
</feature>
<proteinExistence type="predicted"/>
<accession>D8QLQ9</accession>
<dbReference type="InParanoid" id="D8QLQ9"/>
<evidence type="ECO:0000313" key="2">
    <source>
        <dbReference type="EMBL" id="EFI91071.1"/>
    </source>
</evidence>
<dbReference type="AlphaFoldDB" id="D8QLQ9"/>
<organism evidence="3">
    <name type="scientific">Schizophyllum commune (strain H4-8 / FGSC 9210)</name>
    <name type="common">Split gill fungus</name>
    <dbReference type="NCBI Taxonomy" id="578458"/>
    <lineage>
        <taxon>Eukaryota</taxon>
        <taxon>Fungi</taxon>
        <taxon>Dikarya</taxon>
        <taxon>Basidiomycota</taxon>
        <taxon>Agaricomycotina</taxon>
        <taxon>Agaricomycetes</taxon>
        <taxon>Agaricomycetidae</taxon>
        <taxon>Agaricales</taxon>
        <taxon>Schizophyllaceae</taxon>
        <taxon>Schizophyllum</taxon>
    </lineage>
</organism>